<gene>
    <name evidence="1" type="ORF">ACFFGT_27810</name>
</gene>
<dbReference type="Proteomes" id="UP001589828">
    <property type="component" value="Unassembled WGS sequence"/>
</dbReference>
<proteinExistence type="predicted"/>
<dbReference type="EMBL" id="JBHLTS010000077">
    <property type="protein sequence ID" value="MFC0518052.1"/>
    <property type="molecule type" value="Genomic_DNA"/>
</dbReference>
<comment type="caution">
    <text evidence="1">The sequence shown here is derived from an EMBL/GenBank/DDBJ whole genome shotgun (WGS) entry which is preliminary data.</text>
</comment>
<protein>
    <recommendedName>
        <fullName evidence="3">DUF695 domain-containing protein</fullName>
    </recommendedName>
</protein>
<keyword evidence="2" id="KW-1185">Reference proteome</keyword>
<evidence type="ECO:0008006" key="3">
    <source>
        <dbReference type="Google" id="ProtNLM"/>
    </source>
</evidence>
<evidence type="ECO:0000313" key="1">
    <source>
        <dbReference type="EMBL" id="MFC0518052.1"/>
    </source>
</evidence>
<organism evidence="1 2">
    <name type="scientific">Mucilaginibacter angelicae</name>
    <dbReference type="NCBI Taxonomy" id="869718"/>
    <lineage>
        <taxon>Bacteria</taxon>
        <taxon>Pseudomonadati</taxon>
        <taxon>Bacteroidota</taxon>
        <taxon>Sphingobacteriia</taxon>
        <taxon>Sphingobacteriales</taxon>
        <taxon>Sphingobacteriaceae</taxon>
        <taxon>Mucilaginibacter</taxon>
    </lineage>
</organism>
<accession>A0ABV6LF14</accession>
<name>A0ABV6LF14_9SPHI</name>
<reference evidence="1 2" key="1">
    <citation type="submission" date="2024-09" db="EMBL/GenBank/DDBJ databases">
        <authorList>
            <person name="Sun Q."/>
            <person name="Mori K."/>
        </authorList>
    </citation>
    <scope>NUCLEOTIDE SEQUENCE [LARGE SCALE GENOMIC DNA]</scope>
    <source>
        <strain evidence="1 2">NCAIM B.02415</strain>
    </source>
</reference>
<sequence>MLKLSVQLDNDCFLFAAGGITFDDLKELPDEPKRIDIAGTDRYIIEDFILQEEPRPFVVEPWESISIEQKILFEDELQKELGTEFNKHPFFDLFERYRDNHVLVDFEMMALCQDQRNDDVLFRISKKNFDQEFAVVHLTWRGYKESDGYPKVQFYSDFDYFKYTRMYPDKVDWEY</sequence>
<evidence type="ECO:0000313" key="2">
    <source>
        <dbReference type="Proteomes" id="UP001589828"/>
    </source>
</evidence>